<evidence type="ECO:0000256" key="2">
    <source>
        <dbReference type="ARBA" id="ARBA00022722"/>
    </source>
</evidence>
<dbReference type="InterPro" id="IPR000999">
    <property type="entry name" value="RNase_III_dom"/>
</dbReference>
<dbReference type="EMBL" id="JBHSGS010000039">
    <property type="protein sequence ID" value="MFC4719475.1"/>
    <property type="molecule type" value="Genomic_DNA"/>
</dbReference>
<keyword evidence="1 5" id="KW-0698">rRNA processing</keyword>
<dbReference type="InterPro" id="IPR008226">
    <property type="entry name" value="Mini3_fam"/>
</dbReference>
<reference evidence="8" key="1">
    <citation type="journal article" date="2019" name="Int. J. Syst. Evol. Microbiol.">
        <title>The Global Catalogue of Microorganisms (GCM) 10K type strain sequencing project: providing services to taxonomists for standard genome sequencing and annotation.</title>
        <authorList>
            <consortium name="The Broad Institute Genomics Platform"/>
            <consortium name="The Broad Institute Genome Sequencing Center for Infectious Disease"/>
            <person name="Wu L."/>
            <person name="Ma J."/>
        </authorList>
    </citation>
    <scope>NUCLEOTIDE SEQUENCE [LARGE SCALE GENOMIC DNA]</scope>
    <source>
        <strain evidence="8">CGMCC 1.19032</strain>
    </source>
</reference>
<comment type="subcellular location">
    <subcellularLocation>
        <location evidence="5">Cytoplasm</location>
    </subcellularLocation>
</comment>
<dbReference type="SMART" id="SM00535">
    <property type="entry name" value="RIBOc"/>
    <property type="match status" value="1"/>
</dbReference>
<protein>
    <recommendedName>
        <fullName evidence="5">Mini-ribonuclease 3</fullName>
        <shortName evidence="5">Mini-3</shortName>
        <shortName evidence="5">Mini-RNase 3</shortName>
        <ecNumber evidence="5">3.1.26.-</ecNumber>
    </recommendedName>
    <alternativeName>
        <fullName evidence="5">Mini-RNase III</fullName>
        <shortName evidence="5">Mini-III</shortName>
    </alternativeName>
</protein>
<keyword evidence="4 5" id="KW-0378">Hydrolase</keyword>
<dbReference type="Proteomes" id="UP001595969">
    <property type="component" value="Unassembled WGS sequence"/>
</dbReference>
<comment type="subunit">
    <text evidence="5">Homodimer.</text>
</comment>
<comment type="function">
    <text evidence="5">Involved in correct processing of both the 5' and 3' ends of 23S rRNA precursor. Processes 30S rRNA precursor transcript even in absence of ribonuclease 3 (Rnc); Rnc processes 30S rRNA into smaller rRNA precursors.</text>
</comment>
<dbReference type="SUPFAM" id="SSF69065">
    <property type="entry name" value="RNase III domain-like"/>
    <property type="match status" value="1"/>
</dbReference>
<dbReference type="Pfam" id="PF00636">
    <property type="entry name" value="Ribonuclease_3"/>
    <property type="match status" value="1"/>
</dbReference>
<evidence type="ECO:0000256" key="3">
    <source>
        <dbReference type="ARBA" id="ARBA00022759"/>
    </source>
</evidence>
<dbReference type="Gene3D" id="1.10.1520.10">
    <property type="entry name" value="Ribonuclease III domain"/>
    <property type="match status" value="1"/>
</dbReference>
<keyword evidence="5" id="KW-0690">Ribosome biogenesis</keyword>
<keyword evidence="2 5" id="KW-0540">Nuclease</keyword>
<dbReference type="HAMAP" id="MF_01468">
    <property type="entry name" value="RNase_Mini_III"/>
    <property type="match status" value="1"/>
</dbReference>
<dbReference type="PANTHER" id="PTHR34276:SF1">
    <property type="entry name" value="MINI-RIBONUCLEASE 3"/>
    <property type="match status" value="1"/>
</dbReference>
<comment type="caution">
    <text evidence="7">The sequence shown here is derived from an EMBL/GenBank/DDBJ whole genome shotgun (WGS) entry which is preliminary data.</text>
</comment>
<evidence type="ECO:0000256" key="5">
    <source>
        <dbReference type="HAMAP-Rule" id="MF_01468"/>
    </source>
</evidence>
<sequence>MRDHRQLNGLALAYVGDAIYEIYIREHLVNQGQARPSQLHRLATHYVSAKAQAMLIQKMLDEKLLTPEEEDFYRRGRNSKSQTSAKNTEIKLYRMSTGFEAVMGFLHLTKQTERLANLITWCIEQIDLAENKGGK</sequence>
<keyword evidence="5" id="KW-0694">RNA-binding</keyword>
<dbReference type="InterPro" id="IPR036389">
    <property type="entry name" value="RNase_III_sf"/>
</dbReference>
<dbReference type="CDD" id="cd00593">
    <property type="entry name" value="RIBOc"/>
    <property type="match status" value="1"/>
</dbReference>
<keyword evidence="5" id="KW-0699">rRNA-binding</keyword>
<feature type="domain" description="RNase III" evidence="6">
    <location>
        <begin position="4"/>
        <end position="131"/>
    </location>
</feature>
<evidence type="ECO:0000313" key="7">
    <source>
        <dbReference type="EMBL" id="MFC4719475.1"/>
    </source>
</evidence>
<evidence type="ECO:0000256" key="1">
    <source>
        <dbReference type="ARBA" id="ARBA00022552"/>
    </source>
</evidence>
<dbReference type="PANTHER" id="PTHR34276">
    <property type="entry name" value="MINI-RIBONUCLEASE 3"/>
    <property type="match status" value="1"/>
</dbReference>
<keyword evidence="3 5" id="KW-0255">Endonuclease</keyword>
<proteinExistence type="inferred from homology"/>
<accession>A0ABV9MVW1</accession>
<evidence type="ECO:0000256" key="4">
    <source>
        <dbReference type="ARBA" id="ARBA00022801"/>
    </source>
</evidence>
<comment type="cofactor">
    <cofactor evidence="5">
        <name>Mg(2+)</name>
        <dbReference type="ChEBI" id="CHEBI:18420"/>
    </cofactor>
</comment>
<keyword evidence="8" id="KW-1185">Reference proteome</keyword>
<evidence type="ECO:0000313" key="8">
    <source>
        <dbReference type="Proteomes" id="UP001595969"/>
    </source>
</evidence>
<dbReference type="PIRSF" id="PIRSF005520">
    <property type="entry name" value="UCP005520"/>
    <property type="match status" value="1"/>
</dbReference>
<organism evidence="7 8">
    <name type="scientific">Enterococcus lemanii</name>
    <dbReference type="NCBI Taxonomy" id="1159752"/>
    <lineage>
        <taxon>Bacteria</taxon>
        <taxon>Bacillati</taxon>
        <taxon>Bacillota</taxon>
        <taxon>Bacilli</taxon>
        <taxon>Lactobacillales</taxon>
        <taxon>Enterococcaceae</taxon>
        <taxon>Enterococcus</taxon>
    </lineage>
</organism>
<gene>
    <name evidence="5" type="primary">mrnC</name>
    <name evidence="7" type="ORF">ACFO5I_06985</name>
</gene>
<dbReference type="EC" id="3.1.26.-" evidence="5"/>
<keyword evidence="5" id="KW-0460">Magnesium</keyword>
<name>A0ABV9MVW1_9ENTE</name>
<evidence type="ECO:0000259" key="6">
    <source>
        <dbReference type="SMART" id="SM00535"/>
    </source>
</evidence>
<dbReference type="RefSeq" id="WP_204653851.1">
    <property type="nucleotide sequence ID" value="NZ_JAFBFD010000014.1"/>
</dbReference>
<feature type="active site" evidence="5">
    <location>
        <position position="17"/>
    </location>
</feature>
<keyword evidence="5" id="KW-0963">Cytoplasm</keyword>
<comment type="similarity">
    <text evidence="5">Belongs to the MrnC RNase family.</text>
</comment>